<keyword evidence="3" id="KW-1185">Reference proteome</keyword>
<keyword evidence="2" id="KW-0347">Helicase</keyword>
<evidence type="ECO:0000313" key="2">
    <source>
        <dbReference type="EMBL" id="AXY68673.1"/>
    </source>
</evidence>
<name>A0A3B7MDF2_9CYAN</name>
<dbReference type="Pfam" id="PF13307">
    <property type="entry name" value="Helicase_C_2"/>
    <property type="match status" value="1"/>
</dbReference>
<dbReference type="AlphaFoldDB" id="A0A3B7MDF2"/>
<dbReference type="Proteomes" id="UP000261812">
    <property type="component" value="Chromosome"/>
</dbReference>
<keyword evidence="2" id="KW-0547">Nucleotide-binding</keyword>
<reference evidence="3" key="1">
    <citation type="submission" date="2018-09" db="EMBL/GenBank/DDBJ databases">
        <title>Complete genome sequence of thermophilic cyanobacteria strain Thermosynechococcus elongatus PKUAC-SCTE542.</title>
        <authorList>
            <person name="Liang Y."/>
            <person name="Tang J."/>
            <person name="Daroch M."/>
        </authorList>
    </citation>
    <scope>NUCLEOTIDE SEQUENCE [LARGE SCALE GENOMIC DNA]</scope>
    <source>
        <strain evidence="3">E542</strain>
    </source>
</reference>
<organism evidence="2 3">
    <name type="scientific">Thermosynechococcus sichuanensis E542</name>
    <dbReference type="NCBI Taxonomy" id="2016101"/>
    <lineage>
        <taxon>Bacteria</taxon>
        <taxon>Bacillati</taxon>
        <taxon>Cyanobacteriota</taxon>
        <taxon>Cyanophyceae</taxon>
        <taxon>Acaryochloridales</taxon>
        <taxon>Thermosynechococcaceae</taxon>
        <taxon>Thermosynechococcus</taxon>
        <taxon>Thermosynechococcus sichuanensis</taxon>
    </lineage>
</organism>
<accession>A0A3B7MDF2</accession>
<sequence>MIEAEVHRQLRAFLRSSGDRRWPHHLTLARLVARALRLRRGCLLQVSQRAVLQHRYGLSYLLPLLLYPEPALLVVPQERLTRLLHQEIPELLTFLAVTKPIQQSHCPQPAFEGLLVMSLEDWCRHANAHPNVVTIIDGIEALPQIAQQQMTCTITTSDWEHLKLAIPSAVDAIRQVYAQLAQHLFQRPQNPYGDYLLTSTERQPLLELLHQWPQALPPQWLQLRDYLNRSDTVIWGRRHPTVGYFSLQGHPLSFRCYFEHLWCQAPFVFIGSGPETDPPLAYVQQELGIPPQTTIKFAGDRHSEAITLAIAEDLPLPNTPEFAPAVLRRLYDLIGTIGHRRAVILVSDVPLREQLATQLAALYGSRVQVETTTLDTNTILVTGEAFWLRHGAQLPCPALFVLTTLPLPSPEKAVVSARIEWHKQQKQDWFRQYLLPECLTVLDRALAPVRQDDTLVAILDRRLTERSYGREILQSLSPYNRVSDRAQSPR</sequence>
<evidence type="ECO:0000313" key="3">
    <source>
        <dbReference type="Proteomes" id="UP000261812"/>
    </source>
</evidence>
<keyword evidence="2" id="KW-0067">ATP-binding</keyword>
<dbReference type="GO" id="GO:0003676">
    <property type="term" value="F:nucleic acid binding"/>
    <property type="evidence" value="ECO:0007669"/>
    <property type="project" value="InterPro"/>
</dbReference>
<protein>
    <submittedName>
        <fullName evidence="2">ATP-dependent DNA helicase</fullName>
    </submittedName>
</protein>
<keyword evidence="2" id="KW-0378">Hydrolase</keyword>
<dbReference type="GO" id="GO:0006139">
    <property type="term" value="P:nucleobase-containing compound metabolic process"/>
    <property type="evidence" value="ECO:0007669"/>
    <property type="project" value="InterPro"/>
</dbReference>
<dbReference type="RefSeq" id="WP_181495954.1">
    <property type="nucleotide sequence ID" value="NZ_CP032152.1"/>
</dbReference>
<proteinExistence type="predicted"/>
<evidence type="ECO:0000259" key="1">
    <source>
        <dbReference type="Pfam" id="PF13307"/>
    </source>
</evidence>
<dbReference type="KEGG" id="tsq:D3A95_02145"/>
<dbReference type="GO" id="GO:0004386">
    <property type="term" value="F:helicase activity"/>
    <property type="evidence" value="ECO:0007669"/>
    <property type="project" value="UniProtKB-KW"/>
</dbReference>
<feature type="domain" description="ATP-dependent helicase C-terminal" evidence="1">
    <location>
        <begin position="400"/>
        <end position="478"/>
    </location>
</feature>
<dbReference type="InterPro" id="IPR006555">
    <property type="entry name" value="ATP-dep_Helicase_C"/>
</dbReference>
<gene>
    <name evidence="2" type="ORF">D3A95_02145</name>
</gene>
<dbReference type="GO" id="GO:0005524">
    <property type="term" value="F:ATP binding"/>
    <property type="evidence" value="ECO:0007669"/>
    <property type="project" value="InterPro"/>
</dbReference>
<dbReference type="EMBL" id="CP032152">
    <property type="protein sequence ID" value="AXY68673.1"/>
    <property type="molecule type" value="Genomic_DNA"/>
</dbReference>
<dbReference type="GO" id="GO:0016818">
    <property type="term" value="F:hydrolase activity, acting on acid anhydrides, in phosphorus-containing anhydrides"/>
    <property type="evidence" value="ECO:0007669"/>
    <property type="project" value="InterPro"/>
</dbReference>